<feature type="non-terminal residue" evidence="1">
    <location>
        <position position="1"/>
    </location>
</feature>
<evidence type="ECO:0000313" key="1">
    <source>
        <dbReference type="EMBL" id="KAL0204463.1"/>
    </source>
</evidence>
<dbReference type="Proteomes" id="UP001529510">
    <property type="component" value="Unassembled WGS sequence"/>
</dbReference>
<dbReference type="EMBL" id="JAMKFB020000001">
    <property type="protein sequence ID" value="KAL0204463.1"/>
    <property type="molecule type" value="Genomic_DNA"/>
</dbReference>
<protein>
    <submittedName>
        <fullName evidence="1">Uncharacterized protein</fullName>
    </submittedName>
</protein>
<organism evidence="1 2">
    <name type="scientific">Cirrhinus mrigala</name>
    <name type="common">Mrigala</name>
    <dbReference type="NCBI Taxonomy" id="683832"/>
    <lineage>
        <taxon>Eukaryota</taxon>
        <taxon>Metazoa</taxon>
        <taxon>Chordata</taxon>
        <taxon>Craniata</taxon>
        <taxon>Vertebrata</taxon>
        <taxon>Euteleostomi</taxon>
        <taxon>Actinopterygii</taxon>
        <taxon>Neopterygii</taxon>
        <taxon>Teleostei</taxon>
        <taxon>Ostariophysi</taxon>
        <taxon>Cypriniformes</taxon>
        <taxon>Cyprinidae</taxon>
        <taxon>Labeoninae</taxon>
        <taxon>Labeonini</taxon>
        <taxon>Cirrhinus</taxon>
    </lineage>
</organism>
<reference evidence="1 2" key="1">
    <citation type="submission" date="2024-05" db="EMBL/GenBank/DDBJ databases">
        <title>Genome sequencing and assembly of Indian major carp, Cirrhinus mrigala (Hamilton, 1822).</title>
        <authorList>
            <person name="Mohindra V."/>
            <person name="Chowdhury L.M."/>
            <person name="Lal K."/>
            <person name="Jena J.K."/>
        </authorList>
    </citation>
    <scope>NUCLEOTIDE SEQUENCE [LARGE SCALE GENOMIC DNA]</scope>
    <source>
        <strain evidence="1">CM1030</strain>
        <tissue evidence="1">Blood</tissue>
    </source>
</reference>
<proteinExistence type="predicted"/>
<comment type="caution">
    <text evidence="1">The sequence shown here is derived from an EMBL/GenBank/DDBJ whole genome shotgun (WGS) entry which is preliminary data.</text>
</comment>
<evidence type="ECO:0000313" key="2">
    <source>
        <dbReference type="Proteomes" id="UP001529510"/>
    </source>
</evidence>
<feature type="non-terminal residue" evidence="1">
    <location>
        <position position="172"/>
    </location>
</feature>
<sequence>IDEINRHFSSFHGYKPPQYSMETWYQVSVDTCPAAQYKHEDAPSAQHVAGPDAQPPVQTSCSPAPYCLGPPSYCAGATPPPDPGPAHPELMSVPGMDYSMILNPVPAQPAPPPQDFYTCVNGVMPGGALHLVPCLPDALKNTPYLQFKDEADDGADKSGQLTALLEKQMEAL</sequence>
<name>A0ABD0S1C0_CIRMR</name>
<gene>
    <name evidence="1" type="ORF">M9458_002481</name>
</gene>
<dbReference type="AlphaFoldDB" id="A0ABD0S1C0"/>
<keyword evidence="2" id="KW-1185">Reference proteome</keyword>
<accession>A0ABD0S1C0</accession>